<dbReference type="KEGG" id="ttz:FHG85_12720"/>
<evidence type="ECO:0000259" key="2">
    <source>
        <dbReference type="Pfam" id="PF00535"/>
    </source>
</evidence>
<dbReference type="RefSeq" id="WP_173076509.1">
    <property type="nucleotide sequence ID" value="NZ_CP041345.1"/>
</dbReference>
<dbReference type="SUPFAM" id="SSF53448">
    <property type="entry name" value="Nucleotide-diphospho-sugar transferases"/>
    <property type="match status" value="1"/>
</dbReference>
<proteinExistence type="predicted"/>
<dbReference type="Proteomes" id="UP000500961">
    <property type="component" value="Chromosome"/>
</dbReference>
<feature type="domain" description="Galactosyltransferase C-terminal" evidence="3">
    <location>
        <begin position="182"/>
        <end position="242"/>
    </location>
</feature>
<dbReference type="Pfam" id="PF02709">
    <property type="entry name" value="Glyco_transf_7C"/>
    <property type="match status" value="1"/>
</dbReference>
<dbReference type="InterPro" id="IPR029044">
    <property type="entry name" value="Nucleotide-diphossugar_trans"/>
</dbReference>
<dbReference type="InterPro" id="IPR027791">
    <property type="entry name" value="Galactosyl_T_C"/>
</dbReference>
<evidence type="ECO:0000313" key="5">
    <source>
        <dbReference type="Proteomes" id="UP000500961"/>
    </source>
</evidence>
<keyword evidence="1 4" id="KW-0808">Transferase</keyword>
<dbReference type="InterPro" id="IPR001173">
    <property type="entry name" value="Glyco_trans_2-like"/>
</dbReference>
<dbReference type="PANTHER" id="PTHR43685:SF3">
    <property type="entry name" value="SLR2126 PROTEIN"/>
    <property type="match status" value="1"/>
</dbReference>
<feature type="domain" description="Glycosyltransferase 2-like" evidence="2">
    <location>
        <begin position="7"/>
        <end position="132"/>
    </location>
</feature>
<keyword evidence="5" id="KW-1185">Reference proteome</keyword>
<dbReference type="PANTHER" id="PTHR43685">
    <property type="entry name" value="GLYCOSYLTRANSFERASE"/>
    <property type="match status" value="1"/>
</dbReference>
<dbReference type="AlphaFoldDB" id="A0A7D3XXS7"/>
<dbReference type="InterPro" id="IPR050834">
    <property type="entry name" value="Glycosyltransf_2"/>
</dbReference>
<evidence type="ECO:0000259" key="3">
    <source>
        <dbReference type="Pfam" id="PF02709"/>
    </source>
</evidence>
<evidence type="ECO:0000256" key="1">
    <source>
        <dbReference type="ARBA" id="ARBA00022679"/>
    </source>
</evidence>
<protein>
    <submittedName>
        <fullName evidence="4">Glycosyltransferase</fullName>
    </submittedName>
</protein>
<evidence type="ECO:0000313" key="4">
    <source>
        <dbReference type="EMBL" id="QKG81091.1"/>
    </source>
</evidence>
<accession>A0A7D3XXS7</accession>
<dbReference type="EMBL" id="CP041345">
    <property type="protein sequence ID" value="QKG81091.1"/>
    <property type="molecule type" value="Genomic_DNA"/>
</dbReference>
<reference evidence="4 5" key="1">
    <citation type="submission" date="2019-07" db="EMBL/GenBank/DDBJ databases">
        <title>Thalassofilum flectens gen. nov., sp. nov., a novel moderate thermophilic anaerobe from a shallow sea hot spring in Kunashir Island (Russia), representing a new family in the order Bacteroidales, and proposal of Thalassofilacea fam. nov.</title>
        <authorList>
            <person name="Kochetkova T.V."/>
            <person name="Podosokorskaya O.A."/>
            <person name="Novikov A."/>
            <person name="Elcheninov A.G."/>
            <person name="Toshchakov S.V."/>
            <person name="Kublanov I.V."/>
        </authorList>
    </citation>
    <scope>NUCLEOTIDE SEQUENCE [LARGE SCALE GENOMIC DNA]</scope>
    <source>
        <strain evidence="4 5">38-H</strain>
    </source>
</reference>
<dbReference type="Gene3D" id="3.90.550.10">
    <property type="entry name" value="Spore Coat Polysaccharide Biosynthesis Protein SpsA, Chain A"/>
    <property type="match status" value="1"/>
</dbReference>
<gene>
    <name evidence="4" type="ORF">FHG85_12720</name>
</gene>
<dbReference type="GO" id="GO:0016740">
    <property type="term" value="F:transferase activity"/>
    <property type="evidence" value="ECO:0007669"/>
    <property type="project" value="UniProtKB-KW"/>
</dbReference>
<dbReference type="Pfam" id="PF00535">
    <property type="entry name" value="Glycos_transf_2"/>
    <property type="match status" value="1"/>
</dbReference>
<sequence>MNKPIASLIISTYKNTEFLKVVLDSVFNQTDMRFEIIISEDAEHDHVKSFIESIKSPVPLYHLTQPDLGWRKNLALNRAIEATNSDYLVFIDEDCVLHPRFMEFHIKYACEKAVLGGKRIKLDPFSTKKMVKGDLLPGNMNSYLLTNYFKIKKNGARFIEEGFFINPRGILGFVPRLRSMYQLKGCNMSFPKSAIYKINGFDEDYIRPAIGEDIDLTWRFQRAGYKINSVRNLAVQYHLYHKENWHDQEQNYQMMMEKQKRNEFVCRNGLVKL</sequence>
<name>A0A7D3XXS7_9BACT</name>
<organism evidence="4 5">
    <name type="scientific">Tenuifilum thalassicum</name>
    <dbReference type="NCBI Taxonomy" id="2590900"/>
    <lineage>
        <taxon>Bacteria</taxon>
        <taxon>Pseudomonadati</taxon>
        <taxon>Bacteroidota</taxon>
        <taxon>Bacteroidia</taxon>
        <taxon>Bacteroidales</taxon>
        <taxon>Tenuifilaceae</taxon>
        <taxon>Tenuifilum</taxon>
    </lineage>
</organism>